<evidence type="ECO:0008006" key="3">
    <source>
        <dbReference type="Google" id="ProtNLM"/>
    </source>
</evidence>
<keyword evidence="2" id="KW-1185">Reference proteome</keyword>
<dbReference type="EMBL" id="CALOZG010000006">
    <property type="protein sequence ID" value="CAH4028971.1"/>
    <property type="molecule type" value="Genomic_DNA"/>
</dbReference>
<organism evidence="1 2">
    <name type="scientific">Pieris brassicae</name>
    <name type="common">White butterfly</name>
    <name type="synonym">Large white butterfly</name>
    <dbReference type="NCBI Taxonomy" id="7116"/>
    <lineage>
        <taxon>Eukaryota</taxon>
        <taxon>Metazoa</taxon>
        <taxon>Ecdysozoa</taxon>
        <taxon>Arthropoda</taxon>
        <taxon>Hexapoda</taxon>
        <taxon>Insecta</taxon>
        <taxon>Pterygota</taxon>
        <taxon>Neoptera</taxon>
        <taxon>Endopterygota</taxon>
        <taxon>Lepidoptera</taxon>
        <taxon>Glossata</taxon>
        <taxon>Ditrysia</taxon>
        <taxon>Papilionoidea</taxon>
        <taxon>Pieridae</taxon>
        <taxon>Pierinae</taxon>
        <taxon>Pieris</taxon>
    </lineage>
</organism>
<proteinExistence type="predicted"/>
<comment type="caution">
    <text evidence="1">The sequence shown here is derived from an EMBL/GenBank/DDBJ whole genome shotgun (WGS) entry which is preliminary data.</text>
</comment>
<accession>A0A9P0TGS3</accession>
<dbReference type="Pfam" id="PF11901">
    <property type="entry name" value="DM9"/>
    <property type="match status" value="1"/>
</dbReference>
<dbReference type="SMART" id="SM00696">
    <property type="entry name" value="DM9"/>
    <property type="match status" value="2"/>
</dbReference>
<dbReference type="Proteomes" id="UP001152562">
    <property type="component" value="Unassembled WGS sequence"/>
</dbReference>
<dbReference type="InterPro" id="IPR006616">
    <property type="entry name" value="DM9_repeat"/>
</dbReference>
<name>A0A9P0TGS3_PIEBR</name>
<reference evidence="1" key="1">
    <citation type="submission" date="2022-05" db="EMBL/GenBank/DDBJ databases">
        <authorList>
            <person name="Okamura Y."/>
        </authorList>
    </citation>
    <scope>NUCLEOTIDE SEQUENCE</scope>
</reference>
<dbReference type="PANTHER" id="PTHR31649">
    <property type="entry name" value="AGAP009604-PA"/>
    <property type="match status" value="1"/>
</dbReference>
<dbReference type="PANTHER" id="PTHR31649:SF1">
    <property type="entry name" value="FARNESOIC ACID O-METHYL TRANSFERASE DOMAIN-CONTAINING PROTEIN"/>
    <property type="match status" value="1"/>
</dbReference>
<evidence type="ECO:0000313" key="1">
    <source>
        <dbReference type="EMBL" id="CAH4028971.1"/>
    </source>
</evidence>
<evidence type="ECO:0000313" key="2">
    <source>
        <dbReference type="Proteomes" id="UP001152562"/>
    </source>
</evidence>
<gene>
    <name evidence="1" type="ORF">PIBRA_LOCUS5762</name>
</gene>
<dbReference type="AlphaFoldDB" id="A0A9P0TGS3"/>
<protein>
    <recommendedName>
        <fullName evidence="3">Farnesoic acid O-methyl transferase domain-containing protein</fullName>
    </recommendedName>
</protein>
<sequence length="328" mass="37591">MGEIIEISTTRNQQRRFYKFTSKCVIFSIKGNSGYAMIGLADQIGFFNIDHWVFIDRNGESGVCEFNEIIVKTPTPGILEEEKYHKFCLTWYGSKVELNKFGESEPIFSKEIKKKNLKFATFFGRNQNNTLQWKLLLPPCIERPCLKPIIGGKPYWVPYDGELPYGAIIGGFENEFLYIMRAPHVGSLTPGKFVPSMKCGFVGWGGYSHLKTEFEILCAHDCVWVPTKESVIPAGAIAVGYTEYGPETMYIGRVKQDGHVIPGKVAPTHCVCYFAYGDQEAYEIYYDILVAPYSSPRCSNTLEPPFKERYEFYEEKYRSDDEYDYDDD</sequence>